<feature type="transmembrane region" description="Helical" evidence="1">
    <location>
        <begin position="20"/>
        <end position="38"/>
    </location>
</feature>
<dbReference type="EMBL" id="LCLJ01000006">
    <property type="protein sequence ID" value="KKU15603.1"/>
    <property type="molecule type" value="Genomic_DNA"/>
</dbReference>
<reference evidence="2 3" key="1">
    <citation type="journal article" date="2015" name="Nature">
        <title>rRNA introns, odd ribosomes, and small enigmatic genomes across a large radiation of phyla.</title>
        <authorList>
            <person name="Brown C.T."/>
            <person name="Hug L.A."/>
            <person name="Thomas B.C."/>
            <person name="Sharon I."/>
            <person name="Castelle C.J."/>
            <person name="Singh A."/>
            <person name="Wilkins M.J."/>
            <person name="Williams K.H."/>
            <person name="Banfield J.F."/>
        </authorList>
    </citation>
    <scope>NUCLEOTIDE SEQUENCE [LARGE SCALE GENOMIC DNA]</scope>
</reference>
<accession>A0A0G1QCZ6</accession>
<keyword evidence="1" id="KW-0472">Membrane</keyword>
<keyword evidence="1" id="KW-1133">Transmembrane helix</keyword>
<name>A0A0G1QCZ6_9BACT</name>
<evidence type="ECO:0000313" key="3">
    <source>
        <dbReference type="Proteomes" id="UP000034727"/>
    </source>
</evidence>
<dbReference type="AlphaFoldDB" id="A0A0G1QCZ6"/>
<proteinExistence type="predicted"/>
<evidence type="ECO:0000256" key="1">
    <source>
        <dbReference type="SAM" id="Phobius"/>
    </source>
</evidence>
<keyword evidence="1" id="KW-0812">Transmembrane</keyword>
<feature type="transmembrane region" description="Helical" evidence="1">
    <location>
        <begin position="44"/>
        <end position="63"/>
    </location>
</feature>
<evidence type="ECO:0000313" key="2">
    <source>
        <dbReference type="EMBL" id="KKU15603.1"/>
    </source>
</evidence>
<dbReference type="InterPro" id="IPR024414">
    <property type="entry name" value="Uncharacterised_PrgI"/>
</dbReference>
<dbReference type="Pfam" id="PF12666">
    <property type="entry name" value="PrgI"/>
    <property type="match status" value="1"/>
</dbReference>
<protein>
    <recommendedName>
        <fullName evidence="4">PrgI family protein</fullName>
    </recommendedName>
</protein>
<gene>
    <name evidence="2" type="ORF">UX22_C0006G0011</name>
</gene>
<comment type="caution">
    <text evidence="2">The sequence shown here is derived from an EMBL/GenBank/DDBJ whole genome shotgun (WGS) entry which is preliminary data.</text>
</comment>
<sequence>MATFQVPQFIEQKPKIIGPLTLRQFAFIASASFLSFLSYYVFDFFLWAVTSVILELAGILLAFGKINGQDSVSILKSFFFFLINTRVYVWSRGSPDNGAGGNDSGGMRHIRSLAGIQEKLQAITLGVTTGKLFSTKRSVKSGGQNTQLATMQTGEKVFLKRMDYKE</sequence>
<dbReference type="Proteomes" id="UP000034727">
    <property type="component" value="Unassembled WGS sequence"/>
</dbReference>
<evidence type="ECO:0008006" key="4">
    <source>
        <dbReference type="Google" id="ProtNLM"/>
    </source>
</evidence>
<organism evidence="2 3">
    <name type="scientific">Candidatus Jorgensenbacteria bacterium GW2011_GWA2_45_9</name>
    <dbReference type="NCBI Taxonomy" id="1618663"/>
    <lineage>
        <taxon>Bacteria</taxon>
        <taxon>Candidatus Joergenseniibacteriota</taxon>
    </lineage>
</organism>